<dbReference type="InterPro" id="IPR035994">
    <property type="entry name" value="Nucleoside_phosphorylase_sf"/>
</dbReference>
<dbReference type="InterPro" id="IPR053137">
    <property type="entry name" value="NLR-like"/>
</dbReference>
<evidence type="ECO:0000313" key="2">
    <source>
        <dbReference type="Proteomes" id="UP000054342"/>
    </source>
</evidence>
<protein>
    <submittedName>
        <fullName evidence="1">Uncharacterized protein</fullName>
    </submittedName>
</protein>
<accession>A0A0D2E6J2</accession>
<dbReference type="RefSeq" id="XP_013311617.1">
    <property type="nucleotide sequence ID" value="XM_013456163.1"/>
</dbReference>
<dbReference type="Proteomes" id="UP000054342">
    <property type="component" value="Unassembled WGS sequence"/>
</dbReference>
<dbReference type="GeneID" id="25331699"/>
<proteinExistence type="predicted"/>
<dbReference type="Gene3D" id="3.40.50.1580">
    <property type="entry name" value="Nucleoside phosphorylase domain"/>
    <property type="match status" value="1"/>
</dbReference>
<name>A0A0D2E6J2_9EURO</name>
<sequence length="121" mass="13282">MPGRARESVAGAVAERGVERPSSGLRFGLMVGIGGRIPNLPKGLDIRLGDVVISQPNRTFGGVVQYDLKENVGKERFERKGFLKSLPTILLAALSTRGRNMISTTAWFPIYRRTSSRNILI</sequence>
<dbReference type="GO" id="GO:0003824">
    <property type="term" value="F:catalytic activity"/>
    <property type="evidence" value="ECO:0007669"/>
    <property type="project" value="InterPro"/>
</dbReference>
<gene>
    <name evidence="1" type="ORF">PV05_09791</name>
</gene>
<organism evidence="1 2">
    <name type="scientific">Exophiala xenobiotica</name>
    <dbReference type="NCBI Taxonomy" id="348802"/>
    <lineage>
        <taxon>Eukaryota</taxon>
        <taxon>Fungi</taxon>
        <taxon>Dikarya</taxon>
        <taxon>Ascomycota</taxon>
        <taxon>Pezizomycotina</taxon>
        <taxon>Eurotiomycetes</taxon>
        <taxon>Chaetothyriomycetidae</taxon>
        <taxon>Chaetothyriales</taxon>
        <taxon>Herpotrichiellaceae</taxon>
        <taxon>Exophiala</taxon>
    </lineage>
</organism>
<reference evidence="1 2" key="1">
    <citation type="submission" date="2015-01" db="EMBL/GenBank/DDBJ databases">
        <title>The Genome Sequence of Exophiala xenobiotica CBS118157.</title>
        <authorList>
            <consortium name="The Broad Institute Genomics Platform"/>
            <person name="Cuomo C."/>
            <person name="de Hoog S."/>
            <person name="Gorbushina A."/>
            <person name="Stielow B."/>
            <person name="Teixiera M."/>
            <person name="Abouelleil A."/>
            <person name="Chapman S.B."/>
            <person name="Priest M."/>
            <person name="Young S.K."/>
            <person name="Wortman J."/>
            <person name="Nusbaum C."/>
            <person name="Birren B."/>
        </authorList>
    </citation>
    <scope>NUCLEOTIDE SEQUENCE [LARGE SCALE GENOMIC DNA]</scope>
    <source>
        <strain evidence="1 2">CBS 118157</strain>
    </source>
</reference>
<dbReference type="GO" id="GO:0009116">
    <property type="term" value="P:nucleoside metabolic process"/>
    <property type="evidence" value="ECO:0007669"/>
    <property type="project" value="InterPro"/>
</dbReference>
<dbReference type="PANTHER" id="PTHR46082:SF11">
    <property type="entry name" value="AAA+ ATPASE DOMAIN-CONTAINING PROTEIN-RELATED"/>
    <property type="match status" value="1"/>
</dbReference>
<dbReference type="HOGENOM" id="CLU_2038107_0_0_1"/>
<keyword evidence="2" id="KW-1185">Reference proteome</keyword>
<dbReference type="STRING" id="348802.A0A0D2E6J2"/>
<evidence type="ECO:0000313" key="1">
    <source>
        <dbReference type="EMBL" id="KIW51033.1"/>
    </source>
</evidence>
<dbReference type="EMBL" id="KN847322">
    <property type="protein sequence ID" value="KIW51033.1"/>
    <property type="molecule type" value="Genomic_DNA"/>
</dbReference>
<dbReference type="AlphaFoldDB" id="A0A0D2E6J2"/>
<dbReference type="PANTHER" id="PTHR46082">
    <property type="entry name" value="ATP/GTP-BINDING PROTEIN-RELATED"/>
    <property type="match status" value="1"/>
</dbReference>
<dbReference type="OrthoDB" id="4120225at2759"/>